<keyword evidence="3" id="KW-1185">Reference proteome</keyword>
<feature type="compositionally biased region" description="Low complexity" evidence="1">
    <location>
        <begin position="65"/>
        <end position="77"/>
    </location>
</feature>
<evidence type="ECO:0000256" key="1">
    <source>
        <dbReference type="SAM" id="MobiDB-lite"/>
    </source>
</evidence>
<proteinExistence type="predicted"/>
<dbReference type="AlphaFoldDB" id="A0A7W7SW42"/>
<name>A0A7W7SW42_9ACTN</name>
<feature type="region of interest" description="Disordered" evidence="1">
    <location>
        <begin position="1"/>
        <end position="77"/>
    </location>
</feature>
<dbReference type="Proteomes" id="UP000578819">
    <property type="component" value="Unassembled WGS sequence"/>
</dbReference>
<feature type="compositionally biased region" description="Low complexity" evidence="1">
    <location>
        <begin position="172"/>
        <end position="184"/>
    </location>
</feature>
<evidence type="ECO:0000313" key="2">
    <source>
        <dbReference type="EMBL" id="MBB4962019.1"/>
    </source>
</evidence>
<comment type="caution">
    <text evidence="2">The sequence shown here is derived from an EMBL/GenBank/DDBJ whole genome shotgun (WGS) entry which is preliminary data.</text>
</comment>
<feature type="region of interest" description="Disordered" evidence="1">
    <location>
        <begin position="164"/>
        <end position="217"/>
    </location>
</feature>
<feature type="compositionally biased region" description="Low complexity" evidence="1">
    <location>
        <begin position="204"/>
        <end position="217"/>
    </location>
</feature>
<gene>
    <name evidence="2" type="ORF">FHR38_005752</name>
</gene>
<organism evidence="2 3">
    <name type="scientific">Micromonospora polyrhachis</name>
    <dbReference type="NCBI Taxonomy" id="1282883"/>
    <lineage>
        <taxon>Bacteria</taxon>
        <taxon>Bacillati</taxon>
        <taxon>Actinomycetota</taxon>
        <taxon>Actinomycetes</taxon>
        <taxon>Micromonosporales</taxon>
        <taxon>Micromonosporaceae</taxon>
        <taxon>Micromonospora</taxon>
    </lineage>
</organism>
<accession>A0A7W7SW42</accession>
<dbReference type="EMBL" id="JACHJW010000001">
    <property type="protein sequence ID" value="MBB4962019.1"/>
    <property type="molecule type" value="Genomic_DNA"/>
</dbReference>
<evidence type="ECO:0000313" key="3">
    <source>
        <dbReference type="Proteomes" id="UP000578819"/>
    </source>
</evidence>
<reference evidence="2 3" key="1">
    <citation type="submission" date="2020-08" db="EMBL/GenBank/DDBJ databases">
        <title>Sequencing the genomes of 1000 actinobacteria strains.</title>
        <authorList>
            <person name="Klenk H.-P."/>
        </authorList>
    </citation>
    <scope>NUCLEOTIDE SEQUENCE [LARGE SCALE GENOMIC DNA]</scope>
    <source>
        <strain evidence="2 3">DSM 45886</strain>
    </source>
</reference>
<sequence length="217" mass="22066">MAAGKQAGSPQSAAAGKAQQARNQATQVGHEATHAGSEVAHHAAGQTREVAGEANRQARDLMGEASAQLRQQAQTQQNRVVEGLRGLGHELAEMASRSDQSGMATEMVRRASHSANQAAGWLADREPGTVVDEVRHYARQHPGTFLAVAAVAGALVGRLTRNMSGAGDGTSGPSRAAGRTAPAGPGAGVEGGAHPATPYPTTPGTPHSTTPGTEVPR</sequence>
<protein>
    <submittedName>
        <fullName evidence="2">ElaB/YqjD/DUF883 family membrane-anchored ribosome-binding protein</fullName>
    </submittedName>
</protein>
<dbReference type="RefSeq" id="WP_184537943.1">
    <property type="nucleotide sequence ID" value="NZ_JACHJW010000001.1"/>
</dbReference>